<comment type="caution">
    <text evidence="1">The sequence shown here is derived from an EMBL/GenBank/DDBJ whole genome shotgun (WGS) entry which is preliminary data.</text>
</comment>
<dbReference type="Proteomes" id="UP000789366">
    <property type="component" value="Unassembled WGS sequence"/>
</dbReference>
<evidence type="ECO:0000313" key="1">
    <source>
        <dbReference type="EMBL" id="CAG8638162.1"/>
    </source>
</evidence>
<proteinExistence type="predicted"/>
<organism evidence="1 2">
    <name type="scientific">Cetraspora pellucida</name>
    <dbReference type="NCBI Taxonomy" id="1433469"/>
    <lineage>
        <taxon>Eukaryota</taxon>
        <taxon>Fungi</taxon>
        <taxon>Fungi incertae sedis</taxon>
        <taxon>Mucoromycota</taxon>
        <taxon>Glomeromycotina</taxon>
        <taxon>Glomeromycetes</taxon>
        <taxon>Diversisporales</taxon>
        <taxon>Gigasporaceae</taxon>
        <taxon>Cetraspora</taxon>
    </lineage>
</organism>
<dbReference type="EMBL" id="CAJVPW010012716">
    <property type="protein sequence ID" value="CAG8638162.1"/>
    <property type="molecule type" value="Genomic_DNA"/>
</dbReference>
<protein>
    <submittedName>
        <fullName evidence="1">14381_t:CDS:1</fullName>
    </submittedName>
</protein>
<accession>A0ACA9N8Q0</accession>
<reference evidence="1" key="1">
    <citation type="submission" date="2021-06" db="EMBL/GenBank/DDBJ databases">
        <authorList>
            <person name="Kallberg Y."/>
            <person name="Tangrot J."/>
            <person name="Rosling A."/>
        </authorList>
    </citation>
    <scope>NUCLEOTIDE SEQUENCE</scope>
    <source>
        <strain evidence="1">28 12/20/2015</strain>
    </source>
</reference>
<keyword evidence="2" id="KW-1185">Reference proteome</keyword>
<gene>
    <name evidence="1" type="ORF">SPELUC_LOCUS8461</name>
</gene>
<evidence type="ECO:0000313" key="2">
    <source>
        <dbReference type="Proteomes" id="UP000789366"/>
    </source>
</evidence>
<sequence>MNIDEQQENIISTIDKQEENITLTNLEIDEESKVESSWSKEIELHLQILPNEKQNLKISTPKGNILQVKLQTLKAKGYRSTRKQQQA</sequence>
<name>A0ACA9N8Q0_9GLOM</name>